<feature type="domain" description="PAS" evidence="1">
    <location>
        <begin position="161"/>
        <end position="227"/>
    </location>
</feature>
<proteinExistence type="predicted"/>
<evidence type="ECO:0000313" key="2">
    <source>
        <dbReference type="EMBL" id="TRW15003.1"/>
    </source>
</evidence>
<dbReference type="InterPro" id="IPR000014">
    <property type="entry name" value="PAS"/>
</dbReference>
<gene>
    <name evidence="2" type="primary">ppsR</name>
    <name evidence="2" type="ORF">FMM06_15210</name>
</gene>
<feature type="domain" description="PAS" evidence="1">
    <location>
        <begin position="280"/>
        <end position="349"/>
    </location>
</feature>
<evidence type="ECO:0000313" key="3">
    <source>
        <dbReference type="Proteomes" id="UP000317894"/>
    </source>
</evidence>
<dbReference type="OrthoDB" id="5499170at2"/>
<dbReference type="RefSeq" id="WP_144335172.1">
    <property type="nucleotide sequence ID" value="NZ_VJWA01000002.1"/>
</dbReference>
<dbReference type="Proteomes" id="UP000317894">
    <property type="component" value="Unassembled WGS sequence"/>
</dbReference>
<accession>A0A552U9V7</accession>
<comment type="caution">
    <text evidence="2">The sequence shown here is derived from an EMBL/GenBank/DDBJ whole genome shotgun (WGS) entry which is preliminary data.</text>
</comment>
<dbReference type="InterPro" id="IPR035965">
    <property type="entry name" value="PAS-like_dom_sf"/>
</dbReference>
<dbReference type="InterPro" id="IPR002197">
    <property type="entry name" value="HTH_Fis"/>
</dbReference>
<protein>
    <submittedName>
        <fullName evidence="2">Transcriptional regulator PpsR</fullName>
    </submittedName>
</protein>
<dbReference type="SUPFAM" id="SSF46689">
    <property type="entry name" value="Homeodomain-like"/>
    <property type="match status" value="1"/>
</dbReference>
<dbReference type="Pfam" id="PF02954">
    <property type="entry name" value="HTH_8"/>
    <property type="match status" value="1"/>
</dbReference>
<evidence type="ECO:0000259" key="1">
    <source>
        <dbReference type="SMART" id="SM00091"/>
    </source>
</evidence>
<dbReference type="NCBIfam" id="TIGR02040">
    <property type="entry name" value="PpsR-CrtJ"/>
    <property type="match status" value="1"/>
</dbReference>
<dbReference type="Gene3D" id="1.20.5.430">
    <property type="match status" value="1"/>
</dbReference>
<dbReference type="GO" id="GO:0043565">
    <property type="term" value="F:sequence-specific DNA binding"/>
    <property type="evidence" value="ECO:0007669"/>
    <property type="project" value="InterPro"/>
</dbReference>
<organism evidence="2 3">
    <name type="scientific">Glacieibacterium frigidum</name>
    <dbReference type="NCBI Taxonomy" id="2593303"/>
    <lineage>
        <taxon>Bacteria</taxon>
        <taxon>Pseudomonadati</taxon>
        <taxon>Pseudomonadota</taxon>
        <taxon>Alphaproteobacteria</taxon>
        <taxon>Sphingomonadales</taxon>
        <taxon>Sphingosinicellaceae</taxon>
        <taxon>Glacieibacterium</taxon>
    </lineage>
</organism>
<dbReference type="PRINTS" id="PR01590">
    <property type="entry name" value="HTHFIS"/>
</dbReference>
<keyword evidence="3" id="KW-1185">Reference proteome</keyword>
<feature type="domain" description="PAS" evidence="1">
    <location>
        <begin position="26"/>
        <end position="92"/>
    </location>
</feature>
<dbReference type="InterPro" id="IPR011785">
    <property type="entry name" value="Tscrpt_reg_PpsR-CrtJ"/>
</dbReference>
<name>A0A552U9V7_9SPHN</name>
<dbReference type="SMART" id="SM00091">
    <property type="entry name" value="PAS"/>
    <property type="match status" value="3"/>
</dbReference>
<reference evidence="2 3" key="1">
    <citation type="submission" date="2019-07" db="EMBL/GenBank/DDBJ databases">
        <title>Novel species isolated from glacier.</title>
        <authorList>
            <person name="Liu Q."/>
            <person name="Xin Y.-H."/>
        </authorList>
    </citation>
    <scope>NUCLEOTIDE SEQUENCE [LARGE SCALE GENOMIC DNA]</scope>
    <source>
        <strain evidence="2 3">LB1R16</strain>
    </source>
</reference>
<sequence length="477" mass="51617">MDLSSSLAGAVPFRRAAALLAGVDADLAARVIAASGDVALVIDADGIIRDVALGSGDLANEGFEAWRDRPWIDTVTVDSRGKVADMLRDAGTRAPPRWRQVNHGGGDGEVPIRYLAIDAAHDGRVIAIGRDMRAAASLQQRLLAAQQSMERDYVQLRQMETRYRLLFDQSAEAVFVVDTATRRITEANPAARALTRSEARLTGQPFVQMLDEASRESALTLLGAVAAAEQSDLVRVRMTDDATEYAMAATLFRADRGSFFLVRLTAADAVAAIEPPDADRRLIDVLDKLPDAFVLTDDNLDILAENAAFLDFTQSSRRGDLRGTALSRYLGRPGIDLGVLVQQLRSHGAVRNFATIVRGQRGGEEEVEVSAVLAGVPGQPCFGFSLRTTRRVRLDAAPPGHALPRSVEQLTELVGRVPLKDIVRESTDLIERLCIEAALTYTSDNRASAAEILGLSRQSLYSKLHRHGIGNLSSADE</sequence>
<dbReference type="Pfam" id="PF13188">
    <property type="entry name" value="PAS_8"/>
    <property type="match status" value="1"/>
</dbReference>
<dbReference type="SUPFAM" id="SSF55785">
    <property type="entry name" value="PYP-like sensor domain (PAS domain)"/>
    <property type="match status" value="1"/>
</dbReference>
<dbReference type="InterPro" id="IPR009057">
    <property type="entry name" value="Homeodomain-like_sf"/>
</dbReference>
<dbReference type="AlphaFoldDB" id="A0A552U9V7"/>
<dbReference type="Gene3D" id="1.10.10.60">
    <property type="entry name" value="Homeodomain-like"/>
    <property type="match status" value="1"/>
</dbReference>
<dbReference type="Gene3D" id="3.30.450.20">
    <property type="entry name" value="PAS domain"/>
    <property type="match status" value="3"/>
</dbReference>
<dbReference type="EMBL" id="VJWA01000002">
    <property type="protein sequence ID" value="TRW15003.1"/>
    <property type="molecule type" value="Genomic_DNA"/>
</dbReference>